<dbReference type="NCBIfam" id="TIGR03510">
    <property type="entry name" value="XapX"/>
    <property type="match status" value="1"/>
</dbReference>
<keyword evidence="2" id="KW-1185">Reference proteome</keyword>
<sequence length="92" mass="9636">MKMYLLSLGAGLLVGIVYSLLGVRSPAPPIVALVGLLGILLGEQLAPLGKRLLSGETLTVAALQDECAEHVLGSLPTRNDAERRRDQKGCAS</sequence>
<proteinExistence type="predicted"/>
<accession>A0ABS7J367</accession>
<protein>
    <submittedName>
        <fullName evidence="1">XapX domain-containing protein</fullName>
    </submittedName>
</protein>
<organism evidence="1 2">
    <name type="scientific">Qipengyuania qiaonensis</name>
    <dbReference type="NCBI Taxonomy" id="2867240"/>
    <lineage>
        <taxon>Bacteria</taxon>
        <taxon>Pseudomonadati</taxon>
        <taxon>Pseudomonadota</taxon>
        <taxon>Alphaproteobacteria</taxon>
        <taxon>Sphingomonadales</taxon>
        <taxon>Erythrobacteraceae</taxon>
        <taxon>Qipengyuania</taxon>
    </lineage>
</organism>
<dbReference type="Pfam" id="PF07235">
    <property type="entry name" value="DUF1427"/>
    <property type="match status" value="1"/>
</dbReference>
<dbReference type="Proteomes" id="UP000755104">
    <property type="component" value="Unassembled WGS sequence"/>
</dbReference>
<dbReference type="InterPro" id="IPR009872">
    <property type="entry name" value="DUF1427"/>
</dbReference>
<reference evidence="1 2" key="1">
    <citation type="submission" date="2021-08" db="EMBL/GenBank/DDBJ databases">
        <title>Comparative Genomics Analysis of the Genus Qipengyuania Reveals Extensive Genetic Diversity and Metabolic Versatility, Including the Description of Fifteen Novel Species.</title>
        <authorList>
            <person name="Liu Y."/>
        </authorList>
    </citation>
    <scope>NUCLEOTIDE SEQUENCE [LARGE SCALE GENOMIC DNA]</scope>
    <source>
        <strain evidence="1 2">6D47A</strain>
    </source>
</reference>
<gene>
    <name evidence="1" type="ORF">K3174_04180</name>
</gene>
<dbReference type="RefSeq" id="WP_221555894.1">
    <property type="nucleotide sequence ID" value="NZ_JAIGNO010000002.1"/>
</dbReference>
<evidence type="ECO:0000313" key="2">
    <source>
        <dbReference type="Proteomes" id="UP000755104"/>
    </source>
</evidence>
<dbReference type="EMBL" id="JAIGNO010000002">
    <property type="protein sequence ID" value="MBX7481716.1"/>
    <property type="molecule type" value="Genomic_DNA"/>
</dbReference>
<comment type="caution">
    <text evidence="1">The sequence shown here is derived from an EMBL/GenBank/DDBJ whole genome shotgun (WGS) entry which is preliminary data.</text>
</comment>
<evidence type="ECO:0000313" key="1">
    <source>
        <dbReference type="EMBL" id="MBX7481716.1"/>
    </source>
</evidence>
<dbReference type="InterPro" id="IPR020017">
    <property type="entry name" value="XapX_domain"/>
</dbReference>
<name>A0ABS7J367_9SPHN</name>